<feature type="region of interest" description="Disordered" evidence="1">
    <location>
        <begin position="116"/>
        <end position="149"/>
    </location>
</feature>
<evidence type="ECO:0000313" key="3">
    <source>
        <dbReference type="Proteomes" id="UP001431019"/>
    </source>
</evidence>
<dbReference type="Pfam" id="PF07377">
    <property type="entry name" value="DUF1493"/>
    <property type="match status" value="1"/>
</dbReference>
<evidence type="ECO:0000256" key="1">
    <source>
        <dbReference type="SAM" id="MobiDB-lite"/>
    </source>
</evidence>
<gene>
    <name evidence="2" type="ORF">LJ656_17185</name>
</gene>
<protein>
    <submittedName>
        <fullName evidence="2">DUF1493 family protein</fullName>
    </submittedName>
</protein>
<comment type="caution">
    <text evidence="2">The sequence shown here is derived from an EMBL/GenBank/DDBJ whole genome shotgun (WGS) entry which is preliminary data.</text>
</comment>
<dbReference type="EMBL" id="JAJITD010000008">
    <property type="protein sequence ID" value="MCC8394333.1"/>
    <property type="molecule type" value="Genomic_DNA"/>
</dbReference>
<dbReference type="Proteomes" id="UP001431019">
    <property type="component" value="Unassembled WGS sequence"/>
</dbReference>
<keyword evidence="3" id="KW-1185">Reference proteome</keyword>
<feature type="compositionally biased region" description="Polar residues" evidence="1">
    <location>
        <begin position="134"/>
        <end position="149"/>
    </location>
</feature>
<dbReference type="RefSeq" id="WP_230510595.1">
    <property type="nucleotide sequence ID" value="NZ_JAJITD010000008.1"/>
</dbReference>
<reference evidence="2 3" key="1">
    <citation type="submission" date="2021-11" db="EMBL/GenBank/DDBJ databases">
        <authorList>
            <person name="Oh E.-T."/>
            <person name="Kim S.-B."/>
        </authorList>
    </citation>
    <scope>NUCLEOTIDE SEQUENCE [LARGE SCALE GENOMIC DNA]</scope>
    <source>
        <strain evidence="2 3">MMS20-SJTR3</strain>
    </source>
</reference>
<dbReference type="InterPro" id="IPR010862">
    <property type="entry name" value="DUF1493"/>
</dbReference>
<sequence length="149" mass="17152">MNDTWPDLEQFIREMRGPSLFSLDEELSREMDLYHDLDWEPPRIVEVMQAWAERFQVDLRDFDVSYYVPTASMRKRDAVAAALKSPFSATARELFEGPRTHARHARRSNAARRMAARLTTSRSTHLPPPRSCAYSCNASSTRSNSNDLS</sequence>
<accession>A0ABS8JX73</accession>
<organism evidence="2 3">
    <name type="scientific">Paraburkholderia sejongensis</name>
    <dbReference type="NCBI Taxonomy" id="2886946"/>
    <lineage>
        <taxon>Bacteria</taxon>
        <taxon>Pseudomonadati</taxon>
        <taxon>Pseudomonadota</taxon>
        <taxon>Betaproteobacteria</taxon>
        <taxon>Burkholderiales</taxon>
        <taxon>Burkholderiaceae</taxon>
        <taxon>Paraburkholderia</taxon>
    </lineage>
</organism>
<proteinExistence type="predicted"/>
<evidence type="ECO:0000313" key="2">
    <source>
        <dbReference type="EMBL" id="MCC8394333.1"/>
    </source>
</evidence>
<name>A0ABS8JX73_9BURK</name>